<dbReference type="Gene3D" id="1.10.1520.10">
    <property type="entry name" value="Ribonuclease III domain"/>
    <property type="match status" value="1"/>
</dbReference>
<dbReference type="CDD" id="cd00593">
    <property type="entry name" value="RIBOc"/>
    <property type="match status" value="1"/>
</dbReference>
<dbReference type="Proteomes" id="UP000799424">
    <property type="component" value="Unassembled WGS sequence"/>
</dbReference>
<dbReference type="EMBL" id="MU006234">
    <property type="protein sequence ID" value="KAF2822555.1"/>
    <property type="molecule type" value="Genomic_DNA"/>
</dbReference>
<dbReference type="AlphaFoldDB" id="A0A6A6ZQM3"/>
<dbReference type="GO" id="GO:0006396">
    <property type="term" value="P:RNA processing"/>
    <property type="evidence" value="ECO:0007669"/>
    <property type="project" value="InterPro"/>
</dbReference>
<accession>A0A6A6ZQM3</accession>
<evidence type="ECO:0000313" key="2">
    <source>
        <dbReference type="EMBL" id="KAF2822555.1"/>
    </source>
</evidence>
<dbReference type="PROSITE" id="PS50142">
    <property type="entry name" value="RNASE_3_2"/>
    <property type="match status" value="1"/>
</dbReference>
<dbReference type="Pfam" id="PF00636">
    <property type="entry name" value="Ribonuclease_3"/>
    <property type="match status" value="1"/>
</dbReference>
<evidence type="ECO:0000259" key="1">
    <source>
        <dbReference type="PROSITE" id="PS50142"/>
    </source>
</evidence>
<evidence type="ECO:0000313" key="3">
    <source>
        <dbReference type="Proteomes" id="UP000799424"/>
    </source>
</evidence>
<name>A0A6A6ZQM3_9PLEO</name>
<reference evidence="2" key="1">
    <citation type="journal article" date="2020" name="Stud. Mycol.">
        <title>101 Dothideomycetes genomes: a test case for predicting lifestyles and emergence of pathogens.</title>
        <authorList>
            <person name="Haridas S."/>
            <person name="Albert R."/>
            <person name="Binder M."/>
            <person name="Bloem J."/>
            <person name="Labutti K."/>
            <person name="Salamov A."/>
            <person name="Andreopoulos B."/>
            <person name="Baker S."/>
            <person name="Barry K."/>
            <person name="Bills G."/>
            <person name="Bluhm B."/>
            <person name="Cannon C."/>
            <person name="Castanera R."/>
            <person name="Culley D."/>
            <person name="Daum C."/>
            <person name="Ezra D."/>
            <person name="Gonzalez J."/>
            <person name="Henrissat B."/>
            <person name="Kuo A."/>
            <person name="Liang C."/>
            <person name="Lipzen A."/>
            <person name="Lutzoni F."/>
            <person name="Magnuson J."/>
            <person name="Mondo S."/>
            <person name="Nolan M."/>
            <person name="Ohm R."/>
            <person name="Pangilinan J."/>
            <person name="Park H.-J."/>
            <person name="Ramirez L."/>
            <person name="Alfaro M."/>
            <person name="Sun H."/>
            <person name="Tritt A."/>
            <person name="Yoshinaga Y."/>
            <person name="Zwiers L.-H."/>
            <person name="Turgeon B."/>
            <person name="Goodwin S."/>
            <person name="Spatafora J."/>
            <person name="Crous P."/>
            <person name="Grigoriev I."/>
        </authorList>
    </citation>
    <scope>NUCLEOTIDE SEQUENCE</scope>
    <source>
        <strain evidence="2">CBS 113818</strain>
    </source>
</reference>
<dbReference type="SUPFAM" id="SSF69065">
    <property type="entry name" value="RNase III domain-like"/>
    <property type="match status" value="1"/>
</dbReference>
<dbReference type="GO" id="GO:0004525">
    <property type="term" value="F:ribonuclease III activity"/>
    <property type="evidence" value="ECO:0007669"/>
    <property type="project" value="InterPro"/>
</dbReference>
<feature type="domain" description="RNase III" evidence="1">
    <location>
        <begin position="89"/>
        <end position="142"/>
    </location>
</feature>
<protein>
    <recommendedName>
        <fullName evidence="1">RNase III domain-containing protein</fullName>
    </recommendedName>
</protein>
<keyword evidence="3" id="KW-1185">Reference proteome</keyword>
<dbReference type="OrthoDB" id="67027at2759"/>
<dbReference type="InterPro" id="IPR000999">
    <property type="entry name" value="RNase_III_dom"/>
</dbReference>
<sequence length="166" mass="18323">MVDIDARISQIELITGYTFTEKPLCAEALQMEAPEVSYFISGSWHLVKKNKDLESVGDTIIAVVLCTKWYNFRDDQGKRLPVGIWDKLIRQKYLCNKNLARAGFAAGIDKCIIKNPGLVRATNDMVANTMEAVIGAAYLDSNESLDIAGSIMEKLGLNTHSLLTAP</sequence>
<organism evidence="2 3">
    <name type="scientific">Ophiobolus disseminans</name>
    <dbReference type="NCBI Taxonomy" id="1469910"/>
    <lineage>
        <taxon>Eukaryota</taxon>
        <taxon>Fungi</taxon>
        <taxon>Dikarya</taxon>
        <taxon>Ascomycota</taxon>
        <taxon>Pezizomycotina</taxon>
        <taxon>Dothideomycetes</taxon>
        <taxon>Pleosporomycetidae</taxon>
        <taxon>Pleosporales</taxon>
        <taxon>Pleosporineae</taxon>
        <taxon>Phaeosphaeriaceae</taxon>
        <taxon>Ophiobolus</taxon>
    </lineage>
</organism>
<proteinExistence type="predicted"/>
<gene>
    <name evidence="2" type="ORF">CC86DRAFT_80144</name>
</gene>
<dbReference type="InterPro" id="IPR036389">
    <property type="entry name" value="RNase_III_sf"/>
</dbReference>